<dbReference type="AlphaFoldDB" id="A0A7W5ZIW2"/>
<sequence>MKTYFFLFLTLLAQGLWAQTQKATEVTRFQVKEAKQGVAVDATFFYVINNTSISKHTKTDGKTVKTWSDSTGILKHLNSGLIIGNRLYCAHSNYPNKPMSSSIEVFDKNTLAHIDSHSFGFFPGSATWIDFHEGHWWVAFANYSDKNSDGGRDNRWTTLVKFTPQWQQVASWGFPEFLLQSFAPKSTSGGTWGPDGKLYCTGHDKPELYVLQLPERGSTLVYLQTISTPSEGQGFAIDRTYKKEVVVWGITRNDNFVIQSRIK</sequence>
<feature type="chain" id="PRO_5030792359" description="Cycloisomerase" evidence="1">
    <location>
        <begin position="19"/>
        <end position="263"/>
    </location>
</feature>
<keyword evidence="3" id="KW-1185">Reference proteome</keyword>
<dbReference type="Proteomes" id="UP000541352">
    <property type="component" value="Unassembled WGS sequence"/>
</dbReference>
<protein>
    <recommendedName>
        <fullName evidence="4">Cycloisomerase</fullName>
    </recommendedName>
</protein>
<gene>
    <name evidence="2" type="ORF">FHS57_001902</name>
</gene>
<feature type="signal peptide" evidence="1">
    <location>
        <begin position="1"/>
        <end position="18"/>
    </location>
</feature>
<keyword evidence="1" id="KW-0732">Signal</keyword>
<organism evidence="2 3">
    <name type="scientific">Runella defluvii</name>
    <dbReference type="NCBI Taxonomy" id="370973"/>
    <lineage>
        <taxon>Bacteria</taxon>
        <taxon>Pseudomonadati</taxon>
        <taxon>Bacteroidota</taxon>
        <taxon>Cytophagia</taxon>
        <taxon>Cytophagales</taxon>
        <taxon>Spirosomataceae</taxon>
        <taxon>Runella</taxon>
    </lineage>
</organism>
<evidence type="ECO:0000313" key="3">
    <source>
        <dbReference type="Proteomes" id="UP000541352"/>
    </source>
</evidence>
<dbReference type="RefSeq" id="WP_183972828.1">
    <property type="nucleotide sequence ID" value="NZ_JACIBY010000003.1"/>
</dbReference>
<proteinExistence type="predicted"/>
<evidence type="ECO:0000256" key="1">
    <source>
        <dbReference type="SAM" id="SignalP"/>
    </source>
</evidence>
<comment type="caution">
    <text evidence="2">The sequence shown here is derived from an EMBL/GenBank/DDBJ whole genome shotgun (WGS) entry which is preliminary data.</text>
</comment>
<reference evidence="2 3" key="1">
    <citation type="submission" date="2020-08" db="EMBL/GenBank/DDBJ databases">
        <title>Genomic Encyclopedia of Type Strains, Phase IV (KMG-IV): sequencing the most valuable type-strain genomes for metagenomic binning, comparative biology and taxonomic classification.</title>
        <authorList>
            <person name="Goeker M."/>
        </authorList>
    </citation>
    <scope>NUCLEOTIDE SEQUENCE [LARGE SCALE GENOMIC DNA]</scope>
    <source>
        <strain evidence="2 3">DSM 17976</strain>
    </source>
</reference>
<dbReference type="SUPFAM" id="SSF75011">
    <property type="entry name" value="3-carboxy-cis,cis-mucoante lactonizing enzyme"/>
    <property type="match status" value="1"/>
</dbReference>
<evidence type="ECO:0000313" key="2">
    <source>
        <dbReference type="EMBL" id="MBB3837905.1"/>
    </source>
</evidence>
<dbReference type="EMBL" id="JACIBY010000003">
    <property type="protein sequence ID" value="MBB3837905.1"/>
    <property type="molecule type" value="Genomic_DNA"/>
</dbReference>
<name>A0A7W5ZIW2_9BACT</name>
<evidence type="ECO:0008006" key="4">
    <source>
        <dbReference type="Google" id="ProtNLM"/>
    </source>
</evidence>
<accession>A0A7W5ZIW2</accession>